<protein>
    <submittedName>
        <fullName evidence="9">MFS transporter TsgA</fullName>
    </submittedName>
</protein>
<keyword evidence="6 7" id="KW-0472">Membrane</keyword>
<evidence type="ECO:0000256" key="3">
    <source>
        <dbReference type="ARBA" id="ARBA00022448"/>
    </source>
</evidence>
<dbReference type="RefSeq" id="WP_407327885.1">
    <property type="nucleotide sequence ID" value="NZ_CP136865.1"/>
</dbReference>
<feature type="transmembrane region" description="Helical" evidence="7">
    <location>
        <begin position="165"/>
        <end position="186"/>
    </location>
</feature>
<dbReference type="PROSITE" id="PS50850">
    <property type="entry name" value="MFS"/>
    <property type="match status" value="1"/>
</dbReference>
<feature type="transmembrane region" description="Helical" evidence="7">
    <location>
        <begin position="47"/>
        <end position="68"/>
    </location>
</feature>
<sequence>MVSSGNKVRVTLACFLAYFVMSGMLAPIGIVLPPLAEYLGRPIGDVAPIFSWLTLGILLGSTLALVVFDVLTVRVWTLLVYLAIVLALLTLRLSDSTLALKLSLGVVGTACGIGLAAAASTITQLYAEDHRASMLVITDGSFSVAGIVISTLAVSLVAAEFHWSSSYLAVAAVAAMVVLLVATASFPTSKEAHEQGRTGGTWPASVWLCIAALFLYTLGQYSLLWWLPTYLEESLGAPRDAAGAVVARFWTGMLVAQLLVAWWVLRIGARRLVLLSISGAFLGSLPLWLNESLTLLPWLSLLWGIANLGLLKIVISFATLAVPNPSPRLVAALLFGATSGTAISPKITSVVVTALNTRAVLQFGSLCYLVLGILVFLAWWLMRSRADSV</sequence>
<feature type="transmembrane region" description="Helical" evidence="7">
    <location>
        <begin position="272"/>
        <end position="289"/>
    </location>
</feature>
<dbReference type="NCBIfam" id="NF002982">
    <property type="entry name" value="PRK03699.1"/>
    <property type="match status" value="1"/>
</dbReference>
<dbReference type="SUPFAM" id="SSF103473">
    <property type="entry name" value="MFS general substrate transporter"/>
    <property type="match status" value="1"/>
</dbReference>
<feature type="transmembrane region" description="Helical" evidence="7">
    <location>
        <begin position="359"/>
        <end position="382"/>
    </location>
</feature>
<dbReference type="InterPro" id="IPR020846">
    <property type="entry name" value="MFS_dom"/>
</dbReference>
<feature type="transmembrane region" description="Helical" evidence="7">
    <location>
        <begin position="99"/>
        <end position="122"/>
    </location>
</feature>
<keyword evidence="4 7" id="KW-0812">Transmembrane</keyword>
<feature type="transmembrane region" description="Helical" evidence="7">
    <location>
        <begin position="75"/>
        <end position="93"/>
    </location>
</feature>
<evidence type="ECO:0000256" key="2">
    <source>
        <dbReference type="ARBA" id="ARBA00008335"/>
    </source>
</evidence>
<evidence type="ECO:0000259" key="8">
    <source>
        <dbReference type="PROSITE" id="PS50850"/>
    </source>
</evidence>
<feature type="transmembrane region" description="Helical" evidence="7">
    <location>
        <begin position="301"/>
        <end position="322"/>
    </location>
</feature>
<dbReference type="InterPro" id="IPR011701">
    <property type="entry name" value="MFS"/>
</dbReference>
<comment type="subcellular location">
    <subcellularLocation>
        <location evidence="1">Endomembrane system</location>
        <topology evidence="1">Multi-pass membrane protein</topology>
    </subcellularLocation>
</comment>
<evidence type="ECO:0000313" key="10">
    <source>
        <dbReference type="Proteomes" id="UP001626549"/>
    </source>
</evidence>
<dbReference type="EMBL" id="CP136865">
    <property type="protein sequence ID" value="WOJ97182.1"/>
    <property type="molecule type" value="Genomic_DNA"/>
</dbReference>
<organism evidence="9 10">
    <name type="scientific">Congregibacter brevis</name>
    <dbReference type="NCBI Taxonomy" id="3081201"/>
    <lineage>
        <taxon>Bacteria</taxon>
        <taxon>Pseudomonadati</taxon>
        <taxon>Pseudomonadota</taxon>
        <taxon>Gammaproteobacteria</taxon>
        <taxon>Cellvibrionales</taxon>
        <taxon>Halieaceae</taxon>
        <taxon>Congregibacter</taxon>
    </lineage>
</organism>
<accession>A0ABZ0ICB5</accession>
<dbReference type="InterPro" id="IPR036259">
    <property type="entry name" value="MFS_trans_sf"/>
</dbReference>
<dbReference type="Proteomes" id="UP001626549">
    <property type="component" value="Chromosome"/>
</dbReference>
<dbReference type="Gene3D" id="1.20.1250.20">
    <property type="entry name" value="MFS general substrate transporter like domains"/>
    <property type="match status" value="2"/>
</dbReference>
<keyword evidence="10" id="KW-1185">Reference proteome</keyword>
<evidence type="ECO:0000256" key="6">
    <source>
        <dbReference type="ARBA" id="ARBA00023136"/>
    </source>
</evidence>
<keyword evidence="3" id="KW-0813">Transport</keyword>
<dbReference type="Pfam" id="PF07690">
    <property type="entry name" value="MFS_1"/>
    <property type="match status" value="1"/>
</dbReference>
<evidence type="ECO:0000313" key="9">
    <source>
        <dbReference type="EMBL" id="WOJ97182.1"/>
    </source>
</evidence>
<evidence type="ECO:0000256" key="4">
    <source>
        <dbReference type="ARBA" id="ARBA00022692"/>
    </source>
</evidence>
<feature type="transmembrane region" description="Helical" evidence="7">
    <location>
        <begin position="134"/>
        <end position="159"/>
    </location>
</feature>
<keyword evidence="5 7" id="KW-1133">Transmembrane helix</keyword>
<comment type="similarity">
    <text evidence="2">Belongs to the major facilitator superfamily.</text>
</comment>
<evidence type="ECO:0000256" key="7">
    <source>
        <dbReference type="SAM" id="Phobius"/>
    </source>
</evidence>
<dbReference type="PANTHER" id="PTHR23514">
    <property type="entry name" value="BYPASS OF STOP CODON PROTEIN 6"/>
    <property type="match status" value="1"/>
</dbReference>
<dbReference type="PANTHER" id="PTHR23514:SF3">
    <property type="entry name" value="BYPASS OF STOP CODON PROTEIN 6"/>
    <property type="match status" value="1"/>
</dbReference>
<gene>
    <name evidence="9" type="primary">tsgA</name>
    <name evidence="9" type="ORF">R0137_01085</name>
</gene>
<feature type="transmembrane region" description="Helical" evidence="7">
    <location>
        <begin position="206"/>
        <end position="227"/>
    </location>
</feature>
<feature type="domain" description="Major facilitator superfamily (MFS) profile" evidence="8">
    <location>
        <begin position="10"/>
        <end position="389"/>
    </location>
</feature>
<feature type="transmembrane region" description="Helical" evidence="7">
    <location>
        <begin position="329"/>
        <end position="347"/>
    </location>
</feature>
<dbReference type="InterPro" id="IPR051788">
    <property type="entry name" value="MFS_Transporter"/>
</dbReference>
<proteinExistence type="inferred from homology"/>
<reference evidence="9 10" key="1">
    <citation type="submission" date="2023-10" db="EMBL/GenBank/DDBJ databases">
        <title>Two novel species belonging to the OM43/NOR5 clade.</title>
        <authorList>
            <person name="Park M."/>
        </authorList>
    </citation>
    <scope>NUCLEOTIDE SEQUENCE [LARGE SCALE GENOMIC DNA]</scope>
    <source>
        <strain evidence="9 10">IMCC45268</strain>
    </source>
</reference>
<evidence type="ECO:0000256" key="1">
    <source>
        <dbReference type="ARBA" id="ARBA00004127"/>
    </source>
</evidence>
<feature type="transmembrane region" description="Helical" evidence="7">
    <location>
        <begin position="12"/>
        <end position="35"/>
    </location>
</feature>
<feature type="transmembrane region" description="Helical" evidence="7">
    <location>
        <begin position="247"/>
        <end position="265"/>
    </location>
</feature>
<name>A0ABZ0ICB5_9GAMM</name>
<evidence type="ECO:0000256" key="5">
    <source>
        <dbReference type="ARBA" id="ARBA00022989"/>
    </source>
</evidence>